<reference evidence="2" key="1">
    <citation type="submission" date="2020-05" db="EMBL/GenBank/DDBJ databases">
        <authorList>
            <person name="Chiriac C."/>
            <person name="Salcher M."/>
            <person name="Ghai R."/>
            <person name="Kavagutti S V."/>
        </authorList>
    </citation>
    <scope>NUCLEOTIDE SEQUENCE</scope>
</reference>
<accession>A0A6J7IBZ4</accession>
<feature type="region of interest" description="Disordered" evidence="1">
    <location>
        <begin position="142"/>
        <end position="254"/>
    </location>
</feature>
<protein>
    <submittedName>
        <fullName evidence="2">Unannotated protein</fullName>
    </submittedName>
</protein>
<feature type="compositionally biased region" description="Low complexity" evidence="1">
    <location>
        <begin position="230"/>
        <end position="252"/>
    </location>
</feature>
<feature type="region of interest" description="Disordered" evidence="1">
    <location>
        <begin position="1"/>
        <end position="25"/>
    </location>
</feature>
<dbReference type="AlphaFoldDB" id="A0A6J7IBZ4"/>
<proteinExistence type="predicted"/>
<feature type="region of interest" description="Disordered" evidence="1">
    <location>
        <begin position="37"/>
        <end position="109"/>
    </location>
</feature>
<gene>
    <name evidence="2" type="ORF">UFOPK3609_01768</name>
</gene>
<feature type="compositionally biased region" description="Polar residues" evidence="1">
    <location>
        <begin position="100"/>
        <end position="109"/>
    </location>
</feature>
<dbReference type="EMBL" id="CAFBMQ010000323">
    <property type="protein sequence ID" value="CAB4927837.1"/>
    <property type="molecule type" value="Genomic_DNA"/>
</dbReference>
<organism evidence="2">
    <name type="scientific">freshwater metagenome</name>
    <dbReference type="NCBI Taxonomy" id="449393"/>
    <lineage>
        <taxon>unclassified sequences</taxon>
        <taxon>metagenomes</taxon>
        <taxon>ecological metagenomes</taxon>
    </lineage>
</organism>
<evidence type="ECO:0000256" key="1">
    <source>
        <dbReference type="SAM" id="MobiDB-lite"/>
    </source>
</evidence>
<feature type="compositionally biased region" description="Polar residues" evidence="1">
    <location>
        <begin position="37"/>
        <end position="46"/>
    </location>
</feature>
<name>A0A6J7IBZ4_9ZZZZ</name>
<sequence>MTAEVCGSRSSRVKVAPPLKSLSTKFSVSESCVQARASTRVRSSSDLPDPVAPTSRPCGPTPSWALSLRSSSSGAPSAPTPIGTRSWSRLGRGAHPLETSKLNGSVMPSRSARSVVAVIAFSPVPPADSRSGASWRARDSAAAPVSASARPSSTSPSVVRLLSRPSAVTSRTSVPRSSSRGGAVVRSSTVTPSTPPSLARWSEPAVSPPSRTTSTCGPPTVVTGPLGLNRGRTATRSSSWASSAGSVGAMSRTRPRASERSGCWACGSHLAYSHASRRSVPAHTATRTSSGLWWVVSWATTARARASCCSTGPRTCTRPNPLRAIDTGRSGTADQVSTNRRSAAADSGSSSSSGPVCGGTTGVASACGPSPIRTTPKSAWSARRSHSRWLAAVVHSWSGSGCR</sequence>
<feature type="region of interest" description="Disordered" evidence="1">
    <location>
        <begin position="319"/>
        <end position="357"/>
    </location>
</feature>
<feature type="compositionally biased region" description="Polar residues" evidence="1">
    <location>
        <begin position="329"/>
        <end position="341"/>
    </location>
</feature>
<evidence type="ECO:0000313" key="2">
    <source>
        <dbReference type="EMBL" id="CAB4927837.1"/>
    </source>
</evidence>
<feature type="compositionally biased region" description="Low complexity" evidence="1">
    <location>
        <begin position="142"/>
        <end position="192"/>
    </location>
</feature>
<feature type="compositionally biased region" description="Low complexity" evidence="1">
    <location>
        <begin position="62"/>
        <end position="77"/>
    </location>
</feature>
<feature type="compositionally biased region" description="Low complexity" evidence="1">
    <location>
        <begin position="342"/>
        <end position="354"/>
    </location>
</feature>